<evidence type="ECO:0000256" key="4">
    <source>
        <dbReference type="ARBA" id="ARBA00022840"/>
    </source>
</evidence>
<evidence type="ECO:0000259" key="7">
    <source>
        <dbReference type="PROSITE" id="PS50893"/>
    </source>
</evidence>
<dbReference type="InterPro" id="IPR036640">
    <property type="entry name" value="ABC1_TM_sf"/>
</dbReference>
<accession>A0A136JGF6</accession>
<dbReference type="GO" id="GO:0042626">
    <property type="term" value="F:ATPase-coupled transmembrane transporter activity"/>
    <property type="evidence" value="ECO:0007669"/>
    <property type="project" value="TreeGrafter"/>
</dbReference>
<dbReference type="OrthoDB" id="6500128at2759"/>
<dbReference type="Gene3D" id="3.40.50.300">
    <property type="entry name" value="P-loop containing nucleotide triphosphate hydrolases"/>
    <property type="match status" value="2"/>
</dbReference>
<keyword evidence="8" id="KW-0378">Hydrolase</keyword>
<evidence type="ECO:0000313" key="8">
    <source>
        <dbReference type="EMBL" id="KXJ96229.1"/>
    </source>
</evidence>
<dbReference type="EMBL" id="KQ964246">
    <property type="protein sequence ID" value="KXJ96229.1"/>
    <property type="molecule type" value="Genomic_DNA"/>
</dbReference>
<evidence type="ECO:0000256" key="6">
    <source>
        <dbReference type="ARBA" id="ARBA00023136"/>
    </source>
</evidence>
<gene>
    <name evidence="8" type="ORF">Micbo1qcDRAFT_201542</name>
</gene>
<keyword evidence="2" id="KW-0812">Transmembrane</keyword>
<organism evidence="8 9">
    <name type="scientific">Microdochium bolleyi</name>
    <dbReference type="NCBI Taxonomy" id="196109"/>
    <lineage>
        <taxon>Eukaryota</taxon>
        <taxon>Fungi</taxon>
        <taxon>Dikarya</taxon>
        <taxon>Ascomycota</taxon>
        <taxon>Pezizomycotina</taxon>
        <taxon>Sordariomycetes</taxon>
        <taxon>Xylariomycetidae</taxon>
        <taxon>Xylariales</taxon>
        <taxon>Microdochiaceae</taxon>
        <taxon>Microdochium</taxon>
    </lineage>
</organism>
<dbReference type="Pfam" id="PF00005">
    <property type="entry name" value="ABC_tran"/>
    <property type="match status" value="1"/>
</dbReference>
<dbReference type="STRING" id="196109.A0A136JGF6"/>
<keyword evidence="6" id="KW-0472">Membrane</keyword>
<dbReference type="GO" id="GO:0016020">
    <property type="term" value="C:membrane"/>
    <property type="evidence" value="ECO:0007669"/>
    <property type="project" value="UniProtKB-SubCell"/>
</dbReference>
<keyword evidence="3" id="KW-0547">Nucleotide-binding</keyword>
<dbReference type="InterPro" id="IPR003593">
    <property type="entry name" value="AAA+_ATPase"/>
</dbReference>
<evidence type="ECO:0000256" key="2">
    <source>
        <dbReference type="ARBA" id="ARBA00022692"/>
    </source>
</evidence>
<dbReference type="InterPro" id="IPR039421">
    <property type="entry name" value="Type_1_exporter"/>
</dbReference>
<dbReference type="PANTHER" id="PTHR24221:SF503">
    <property type="entry name" value="MITOCHONDRIAL POTASSIUM CHANNEL ATP-BINDING SUBUNIT"/>
    <property type="match status" value="1"/>
</dbReference>
<dbReference type="SMART" id="SM00382">
    <property type="entry name" value="AAA"/>
    <property type="match status" value="1"/>
</dbReference>
<dbReference type="PROSITE" id="PS50893">
    <property type="entry name" value="ABC_TRANSPORTER_2"/>
    <property type="match status" value="1"/>
</dbReference>
<reference evidence="9" key="1">
    <citation type="submission" date="2016-02" db="EMBL/GenBank/DDBJ databases">
        <title>Draft genome sequence of Microdochium bolleyi, a fungal endophyte of beachgrass.</title>
        <authorList>
            <consortium name="DOE Joint Genome Institute"/>
            <person name="David A.S."/>
            <person name="May G."/>
            <person name="Haridas S."/>
            <person name="Lim J."/>
            <person name="Wang M."/>
            <person name="Labutti K."/>
            <person name="Lipzen A."/>
            <person name="Barry K."/>
            <person name="Grigoriev I.V."/>
        </authorList>
    </citation>
    <scope>NUCLEOTIDE SEQUENCE [LARGE SCALE GENOMIC DNA]</scope>
    <source>
        <strain evidence="9">J235TASD1</strain>
    </source>
</reference>
<evidence type="ECO:0000256" key="5">
    <source>
        <dbReference type="ARBA" id="ARBA00022989"/>
    </source>
</evidence>
<proteinExistence type="predicted"/>
<keyword evidence="5" id="KW-1133">Transmembrane helix</keyword>
<feature type="domain" description="ABC transporter" evidence="7">
    <location>
        <begin position="314"/>
        <end position="507"/>
    </location>
</feature>
<dbReference type="Gene3D" id="1.20.1560.10">
    <property type="entry name" value="ABC transporter type 1, transmembrane domain"/>
    <property type="match status" value="1"/>
</dbReference>
<evidence type="ECO:0000256" key="3">
    <source>
        <dbReference type="ARBA" id="ARBA00022741"/>
    </source>
</evidence>
<dbReference type="GO" id="GO:0005524">
    <property type="term" value="F:ATP binding"/>
    <property type="evidence" value="ECO:0007669"/>
    <property type="project" value="UniProtKB-KW"/>
</dbReference>
<comment type="subcellular location">
    <subcellularLocation>
        <location evidence="1">Membrane</location>
        <topology evidence="1">Multi-pass membrane protein</topology>
    </subcellularLocation>
</comment>
<dbReference type="SUPFAM" id="SSF90123">
    <property type="entry name" value="ABC transporter transmembrane region"/>
    <property type="match status" value="1"/>
</dbReference>
<evidence type="ECO:0000256" key="1">
    <source>
        <dbReference type="ARBA" id="ARBA00004141"/>
    </source>
</evidence>
<evidence type="ECO:0000313" key="9">
    <source>
        <dbReference type="Proteomes" id="UP000070501"/>
    </source>
</evidence>
<dbReference type="Proteomes" id="UP000070501">
    <property type="component" value="Unassembled WGS sequence"/>
</dbReference>
<dbReference type="InterPro" id="IPR027417">
    <property type="entry name" value="P-loop_NTPase"/>
</dbReference>
<keyword evidence="4" id="KW-0067">ATP-binding</keyword>
<sequence>MALTEFRHDSQTKIDRIESRLASIEQLVLERAVRRDAASQRDPQLMGALTHLGTIVDRAQKDDIGLSLMHHTNAESSSTVTWNEIGGIVAKTEQLRLVSFILLSRGLFDNFTQTARAVYQHGPKSANVSLMASVVFDILAASALGAALGWELGLVLSFDRSAALAVEAVGSISTVSSLTLERAVLAEYSASLDSIAGKVTKSLSTEFLVLALGFWYGSRLVASGEYATTQFFVIFIAVVFGQQAAAQFFTWITWTTSINKGKATANYMLWLRLLQPSICETDENRDKGPPALSEQGTRAVQIEFDHVDMQYSTSRSSNTSRDMTDSKMLRDLSLTVRPGSYAAFVGASGCGKSTILSLVQRFYDPSSGIVSMNGADNYNLSPVQYRRSMSLVQQEPPPADAWDFILSLPEGLNTCVGTRGAPRLLLLDEATSALDSHSEQAVQRALDAAAGSGTGGGRRTRIAVAHRLSTIRQADVIFVVEGGRIVQRGTHEELVRTRGAYQAMCLAQSLDAAVDA</sequence>
<dbReference type="PANTHER" id="PTHR24221">
    <property type="entry name" value="ATP-BINDING CASSETTE SUB-FAMILY B"/>
    <property type="match status" value="1"/>
</dbReference>
<dbReference type="AlphaFoldDB" id="A0A136JGF6"/>
<dbReference type="InterPro" id="IPR003439">
    <property type="entry name" value="ABC_transporter-like_ATP-bd"/>
</dbReference>
<dbReference type="InParanoid" id="A0A136JGF6"/>
<name>A0A136JGF6_9PEZI</name>
<dbReference type="GO" id="GO:0016887">
    <property type="term" value="F:ATP hydrolysis activity"/>
    <property type="evidence" value="ECO:0007669"/>
    <property type="project" value="InterPro"/>
</dbReference>
<dbReference type="SUPFAM" id="SSF52540">
    <property type="entry name" value="P-loop containing nucleoside triphosphate hydrolases"/>
    <property type="match status" value="1"/>
</dbReference>
<protein>
    <submittedName>
        <fullName evidence="8">p-loop containing nucleoside triphosphate hydrolase protein</fullName>
    </submittedName>
</protein>
<keyword evidence="9" id="KW-1185">Reference proteome</keyword>